<gene>
    <name evidence="2" type="ORF">BSTER_1767</name>
</gene>
<sequence length="82" mass="9038">MAGLIDTSSRNLAAELVRHRKTRGDLAKVWGCALSTVDKRLDGSIPLTIKEIEEAAPVFDMNSTQLVMLLIQPIDSIKQFKA</sequence>
<reference evidence="2 3" key="1">
    <citation type="submission" date="2014-03" db="EMBL/GenBank/DDBJ databases">
        <title>Genomics of Bifidobacteria.</title>
        <authorList>
            <person name="Ventura M."/>
            <person name="Milani C."/>
            <person name="Lugli G.A."/>
        </authorList>
    </citation>
    <scope>NUCLEOTIDE SEQUENCE [LARGE SCALE GENOMIC DNA]</scope>
    <source>
        <strain evidence="3">JCM 15918</strain>
    </source>
</reference>
<dbReference type="InterPro" id="IPR013975">
    <property type="entry name" value="Tscrpt_reg_BetR_N"/>
</dbReference>
<accession>A0A087DKK5</accession>
<dbReference type="AlphaFoldDB" id="A0A087DKK5"/>
<protein>
    <submittedName>
        <fullName evidence="2">The helix-turn-helix motif</fullName>
    </submittedName>
</protein>
<dbReference type="RefSeq" id="WP_033500112.1">
    <property type="nucleotide sequence ID" value="NZ_JDUX01000010.1"/>
</dbReference>
<feature type="domain" description="Transcription regulator BetR N-terminal" evidence="1">
    <location>
        <begin position="18"/>
        <end position="67"/>
    </location>
</feature>
<proteinExistence type="predicted"/>
<dbReference type="Proteomes" id="UP000029091">
    <property type="component" value="Unassembled WGS sequence"/>
</dbReference>
<organism evidence="2 3">
    <name type="scientific">Bifidobacterium adolescentis JCM 15918</name>
    <dbReference type="NCBI Taxonomy" id="1437612"/>
    <lineage>
        <taxon>Bacteria</taxon>
        <taxon>Bacillati</taxon>
        <taxon>Actinomycetota</taxon>
        <taxon>Actinomycetes</taxon>
        <taxon>Bifidobacteriales</taxon>
        <taxon>Bifidobacteriaceae</taxon>
        <taxon>Bifidobacterium</taxon>
    </lineage>
</organism>
<dbReference type="Pfam" id="PF08667">
    <property type="entry name" value="BetR"/>
    <property type="match status" value="1"/>
</dbReference>
<comment type="caution">
    <text evidence="2">The sequence shown here is derived from an EMBL/GenBank/DDBJ whole genome shotgun (WGS) entry which is preliminary data.</text>
</comment>
<evidence type="ECO:0000259" key="1">
    <source>
        <dbReference type="Pfam" id="PF08667"/>
    </source>
</evidence>
<evidence type="ECO:0000313" key="2">
    <source>
        <dbReference type="EMBL" id="KFI96055.1"/>
    </source>
</evidence>
<evidence type="ECO:0000313" key="3">
    <source>
        <dbReference type="Proteomes" id="UP000029091"/>
    </source>
</evidence>
<dbReference type="EMBL" id="JGZQ01000009">
    <property type="protein sequence ID" value="KFI96055.1"/>
    <property type="molecule type" value="Genomic_DNA"/>
</dbReference>
<name>A0A087DKK5_BIFAD</name>